<comment type="similarity">
    <text evidence="1">Belongs to the bacterial sugar transferase family.</text>
</comment>
<keyword evidence="6" id="KW-0808">Transferase</keyword>
<organism evidence="6 7">
    <name type="scientific">Trichormus variabilis NIES-23</name>
    <dbReference type="NCBI Taxonomy" id="1973479"/>
    <lineage>
        <taxon>Bacteria</taxon>
        <taxon>Bacillati</taxon>
        <taxon>Cyanobacteriota</taxon>
        <taxon>Cyanophyceae</taxon>
        <taxon>Nostocales</taxon>
        <taxon>Nostocaceae</taxon>
        <taxon>Trichormus</taxon>
    </lineage>
</organism>
<dbReference type="AlphaFoldDB" id="A0A1Z4KLH6"/>
<dbReference type="InterPro" id="IPR003658">
    <property type="entry name" value="Anti-sigma_ant"/>
</dbReference>
<reference evidence="6 7" key="1">
    <citation type="submission" date="2017-06" db="EMBL/GenBank/DDBJ databases">
        <title>Genome sequencing of cyanobaciteial culture collection at National Institute for Environmental Studies (NIES).</title>
        <authorList>
            <person name="Hirose Y."/>
            <person name="Shimura Y."/>
            <person name="Fujisawa T."/>
            <person name="Nakamura Y."/>
            <person name="Kawachi M."/>
        </authorList>
    </citation>
    <scope>NUCLEOTIDE SEQUENCE [LARGE SCALE GENOMIC DNA]</scope>
    <source>
        <strain evidence="6 7">NIES-23</strain>
    </source>
</reference>
<dbReference type="GO" id="GO:0043856">
    <property type="term" value="F:anti-sigma factor antagonist activity"/>
    <property type="evidence" value="ECO:0007669"/>
    <property type="project" value="InterPro"/>
</dbReference>
<keyword evidence="4" id="KW-0472">Membrane</keyword>
<dbReference type="GO" id="GO:0016780">
    <property type="term" value="F:phosphotransferase activity, for other substituted phosphate groups"/>
    <property type="evidence" value="ECO:0007669"/>
    <property type="project" value="TreeGrafter"/>
</dbReference>
<keyword evidence="4" id="KW-0812">Transmembrane</keyword>
<name>A0A1Z4KLH6_ANAVA</name>
<dbReference type="SUPFAM" id="SSF52091">
    <property type="entry name" value="SpoIIaa-like"/>
    <property type="match status" value="1"/>
</dbReference>
<evidence type="ECO:0000256" key="1">
    <source>
        <dbReference type="ARBA" id="ARBA00006464"/>
    </source>
</evidence>
<proteinExistence type="inferred from homology"/>
<evidence type="ECO:0000259" key="5">
    <source>
        <dbReference type="PROSITE" id="PS50801"/>
    </source>
</evidence>
<dbReference type="Pfam" id="PF02397">
    <property type="entry name" value="Bac_transf"/>
    <property type="match status" value="1"/>
</dbReference>
<sequence length="351" mass="39814">MYMATKVQSFMTSQPTEVNFLVTTLNETLIVQVPARLSVLEAVGFKQTCQELTKGNSHPKEIIIDFQQTTFMDSSGLGALVSNFKTTKEKGIVMILRNVTPQVMAVLNLTGLDKVFSIEPSSNISPTEAENALDNQKVSTRKIEQLPTTHPSVASWTKRFLDIFGALVGLVITGILCIPIVIAIQIDDPGPIFFGQIRCGWMGKRFKIWKFRSMCVDAEAKKSQVENQVQGAFFKNENDPRITKVGRFLRRTSLDEFPQFWNVLKGDMSLVGTRPPTPDEVERYEVPEWQRLDVKPGMTGEWQVNGRSKVRSFEDVIRLDLLYQKNWSLMYDLKLIFKTVTILFNRNSGAY</sequence>
<evidence type="ECO:0000256" key="2">
    <source>
        <dbReference type="ARBA" id="ARBA00009013"/>
    </source>
</evidence>
<dbReference type="CDD" id="cd07043">
    <property type="entry name" value="STAS_anti-anti-sigma_factors"/>
    <property type="match status" value="1"/>
</dbReference>
<gene>
    <name evidence="6" type="ORF">NIES23_25830</name>
</gene>
<accession>A0A1Z4KLH6</accession>
<evidence type="ECO:0000313" key="6">
    <source>
        <dbReference type="EMBL" id="BAY69784.1"/>
    </source>
</evidence>
<dbReference type="InterPro" id="IPR003362">
    <property type="entry name" value="Bact_transf"/>
</dbReference>
<dbReference type="Proteomes" id="UP000217507">
    <property type="component" value="Chromosome"/>
</dbReference>
<dbReference type="PROSITE" id="PS50801">
    <property type="entry name" value="STAS"/>
    <property type="match status" value="1"/>
</dbReference>
<evidence type="ECO:0000313" key="7">
    <source>
        <dbReference type="Proteomes" id="UP000217507"/>
    </source>
</evidence>
<comment type="similarity">
    <text evidence="2 3">Belongs to the anti-sigma-factor antagonist family.</text>
</comment>
<protein>
    <recommendedName>
        <fullName evidence="3">Anti-sigma factor antagonist</fullName>
    </recommendedName>
</protein>
<dbReference type="InterPro" id="IPR036513">
    <property type="entry name" value="STAS_dom_sf"/>
</dbReference>
<dbReference type="NCBIfam" id="TIGR00377">
    <property type="entry name" value="ant_ant_sig"/>
    <property type="match status" value="1"/>
</dbReference>
<evidence type="ECO:0000256" key="4">
    <source>
        <dbReference type="SAM" id="Phobius"/>
    </source>
</evidence>
<dbReference type="PANTHER" id="PTHR30576:SF10">
    <property type="entry name" value="SLL5057 PROTEIN"/>
    <property type="match status" value="1"/>
</dbReference>
<evidence type="ECO:0000256" key="3">
    <source>
        <dbReference type="RuleBase" id="RU003749"/>
    </source>
</evidence>
<keyword evidence="4" id="KW-1133">Transmembrane helix</keyword>
<dbReference type="Pfam" id="PF01740">
    <property type="entry name" value="STAS"/>
    <property type="match status" value="1"/>
</dbReference>
<feature type="domain" description="STAS" evidence="5">
    <location>
        <begin position="18"/>
        <end position="136"/>
    </location>
</feature>
<dbReference type="InterPro" id="IPR002645">
    <property type="entry name" value="STAS_dom"/>
</dbReference>
<dbReference type="PANTHER" id="PTHR30576">
    <property type="entry name" value="COLANIC BIOSYNTHESIS UDP-GLUCOSE LIPID CARRIER TRANSFERASE"/>
    <property type="match status" value="1"/>
</dbReference>
<feature type="transmembrane region" description="Helical" evidence="4">
    <location>
        <begin position="160"/>
        <end position="184"/>
    </location>
</feature>
<dbReference type="Gene3D" id="3.30.750.24">
    <property type="entry name" value="STAS domain"/>
    <property type="match status" value="1"/>
</dbReference>
<dbReference type="EMBL" id="AP018216">
    <property type="protein sequence ID" value="BAY69784.1"/>
    <property type="molecule type" value="Genomic_DNA"/>
</dbReference>